<sequence>MSEEKKIITSEEFDLAIRLIADYKLQLDQQLKDVLAKDQKVNIQGDIKENTFRVLQKYYQMYYAMTLHWEDLKAMDRHLLETIDYDKIKLLKGHEHMSLNLLKKLMISHSIR</sequence>
<accession>A0A3E0EUL5</accession>
<dbReference type="EMBL" id="QUNI01000001">
    <property type="protein sequence ID" value="REH01883.1"/>
    <property type="molecule type" value="Genomic_DNA"/>
</dbReference>
<dbReference type="Proteomes" id="UP000257136">
    <property type="component" value="Unassembled WGS sequence"/>
</dbReference>
<dbReference type="RefSeq" id="WP_115809749.1">
    <property type="nucleotide sequence ID" value="NZ_QUNI01000001.1"/>
</dbReference>
<dbReference type="AlphaFoldDB" id="A0A3E0EUL5"/>
<evidence type="ECO:0000313" key="1">
    <source>
        <dbReference type="EMBL" id="REH01883.1"/>
    </source>
</evidence>
<proteinExistence type="predicted"/>
<organism evidence="1 2">
    <name type="scientific">Flavobacterium aquicola</name>
    <dbReference type="NCBI Taxonomy" id="1682742"/>
    <lineage>
        <taxon>Bacteria</taxon>
        <taxon>Pseudomonadati</taxon>
        <taxon>Bacteroidota</taxon>
        <taxon>Flavobacteriia</taxon>
        <taxon>Flavobacteriales</taxon>
        <taxon>Flavobacteriaceae</taxon>
        <taxon>Flavobacterium</taxon>
    </lineage>
</organism>
<keyword evidence="2" id="KW-1185">Reference proteome</keyword>
<comment type="caution">
    <text evidence="1">The sequence shown here is derived from an EMBL/GenBank/DDBJ whole genome shotgun (WGS) entry which is preliminary data.</text>
</comment>
<evidence type="ECO:0000313" key="2">
    <source>
        <dbReference type="Proteomes" id="UP000257136"/>
    </source>
</evidence>
<reference evidence="1 2" key="1">
    <citation type="submission" date="2018-08" db="EMBL/GenBank/DDBJ databases">
        <title>Genomic Encyclopedia of Archaeal and Bacterial Type Strains, Phase II (KMG-II): from individual species to whole genera.</title>
        <authorList>
            <person name="Goeker M."/>
        </authorList>
    </citation>
    <scope>NUCLEOTIDE SEQUENCE [LARGE SCALE GENOMIC DNA]</scope>
    <source>
        <strain evidence="1 2">DSM 100880</strain>
    </source>
</reference>
<gene>
    <name evidence="1" type="ORF">C8P67_101367</name>
</gene>
<protein>
    <submittedName>
        <fullName evidence="1">Uncharacterized protein</fullName>
    </submittedName>
</protein>
<name>A0A3E0EUL5_9FLAO</name>
<dbReference type="OrthoDB" id="9843981at2"/>